<gene>
    <name evidence="1" type="ORF">mvi_20830</name>
    <name evidence="2" type="ORF">QR79_17385</name>
</gene>
<accession>A0A0J6R234</accession>
<sequence>MTERSPHRPRGAGDPAHFVLKRGHHGRFRFTLRNALGGIGGEVFVRGEDGPRDEREREALRRIERLARDLLAEIDQLGGSS</sequence>
<protein>
    <recommendedName>
        <fullName evidence="5">DUF1508 domain-containing protein</fullName>
    </recommendedName>
</protein>
<proteinExistence type="predicted"/>
<evidence type="ECO:0000313" key="3">
    <source>
        <dbReference type="Proteomes" id="UP000036471"/>
    </source>
</evidence>
<keyword evidence="3" id="KW-1185">Reference proteome</keyword>
<dbReference type="EMBL" id="AP024145">
    <property type="protein sequence ID" value="BCM83622.1"/>
    <property type="molecule type" value="Genomic_DNA"/>
</dbReference>
<evidence type="ECO:0008006" key="5">
    <source>
        <dbReference type="Google" id="ProtNLM"/>
    </source>
</evidence>
<evidence type="ECO:0000313" key="1">
    <source>
        <dbReference type="EMBL" id="BCM83622.1"/>
    </source>
</evidence>
<dbReference type="KEGG" id="mind:mvi_20830"/>
<dbReference type="AlphaFoldDB" id="A0A0J6R234"/>
<reference evidence="1" key="2">
    <citation type="submission" date="2020-11" db="EMBL/GenBank/DDBJ databases">
        <title>Complete genome sequence of a novel pathogenic Methylobacterium strain isolated from rice in Vietnam.</title>
        <authorList>
            <person name="Lai K."/>
            <person name="Okazaki S."/>
            <person name="Higashi K."/>
            <person name="Mori H."/>
            <person name="Toyoda A."/>
            <person name="Kurokawa K."/>
        </authorList>
    </citation>
    <scope>NUCLEOTIDE SEQUENCE</scope>
    <source>
        <strain evidence="1">VL1</strain>
    </source>
</reference>
<dbReference type="EMBL" id="JTHG01000158">
    <property type="protein sequence ID" value="KMO21044.1"/>
    <property type="molecule type" value="Genomic_DNA"/>
</dbReference>
<reference evidence="2 3" key="1">
    <citation type="submission" date="2014-11" db="EMBL/GenBank/DDBJ databases">
        <title>Comparative genomics of Methylobacterium species.</title>
        <authorList>
            <person name="Chaudhry V."/>
            <person name="Patil P.B."/>
        </authorList>
    </citation>
    <scope>NUCLEOTIDE SEQUENCE [LARGE SCALE GENOMIC DNA]</scope>
    <source>
        <strain evidence="2 3">SE3.6</strain>
    </source>
</reference>
<organism evidence="1 4">
    <name type="scientific">Methylobacterium indicum</name>
    <dbReference type="NCBI Taxonomy" id="1775910"/>
    <lineage>
        <taxon>Bacteria</taxon>
        <taxon>Pseudomonadati</taxon>
        <taxon>Pseudomonadota</taxon>
        <taxon>Alphaproteobacteria</taxon>
        <taxon>Hyphomicrobiales</taxon>
        <taxon>Methylobacteriaceae</taxon>
        <taxon>Methylobacterium</taxon>
    </lineage>
</organism>
<name>A0A0J6R234_9HYPH</name>
<dbReference type="Proteomes" id="UP000036471">
    <property type="component" value="Unassembled WGS sequence"/>
</dbReference>
<dbReference type="RefSeq" id="WP_048429497.1">
    <property type="nucleotide sequence ID" value="NZ_AP024145.1"/>
</dbReference>
<evidence type="ECO:0000313" key="2">
    <source>
        <dbReference type="EMBL" id="KMO21044.1"/>
    </source>
</evidence>
<dbReference type="Proteomes" id="UP000663508">
    <property type="component" value="Chromosome"/>
</dbReference>
<evidence type="ECO:0000313" key="4">
    <source>
        <dbReference type="Proteomes" id="UP000663508"/>
    </source>
</evidence>